<evidence type="ECO:0000313" key="9">
    <source>
        <dbReference type="EMBL" id="KAK8574955.1"/>
    </source>
</evidence>
<name>A0ABR2F9E5_9ROSI</name>
<dbReference type="Pfam" id="PF09532">
    <property type="entry name" value="FDF"/>
    <property type="match status" value="1"/>
</dbReference>
<dbReference type="InterPro" id="IPR013534">
    <property type="entry name" value="Starch_synth_cat_dom"/>
</dbReference>
<evidence type="ECO:0000313" key="10">
    <source>
        <dbReference type="Proteomes" id="UP001472677"/>
    </source>
</evidence>
<proteinExistence type="predicted"/>
<evidence type="ECO:0000256" key="7">
    <source>
        <dbReference type="PROSITE-ProRule" id="PRU00846"/>
    </source>
</evidence>
<evidence type="ECO:0000256" key="1">
    <source>
        <dbReference type="ARBA" id="ARBA00001478"/>
    </source>
</evidence>
<evidence type="ECO:0000256" key="3">
    <source>
        <dbReference type="ARBA" id="ARBA00012588"/>
    </source>
</evidence>
<dbReference type="PROSITE" id="PS51513">
    <property type="entry name" value="FFD"/>
    <property type="match status" value="1"/>
</dbReference>
<comment type="caution">
    <text evidence="9">The sequence shown here is derived from an EMBL/GenBank/DDBJ whole genome shotgun (WGS) entry which is preliminary data.</text>
</comment>
<protein>
    <recommendedName>
        <fullName evidence="3">starch synthase</fullName>
        <ecNumber evidence="3">2.4.1.21</ecNumber>
    </recommendedName>
</protein>
<keyword evidence="4" id="KW-0328">Glycosyltransferase</keyword>
<dbReference type="EC" id="2.4.1.21" evidence="3"/>
<dbReference type="InterPro" id="IPR019050">
    <property type="entry name" value="FDF_dom"/>
</dbReference>
<accession>A0ABR2F9E5</accession>
<dbReference type="EMBL" id="JBBPBM010000007">
    <property type="protein sequence ID" value="KAK8574955.1"/>
    <property type="molecule type" value="Genomic_DNA"/>
</dbReference>
<dbReference type="InterPro" id="IPR025761">
    <property type="entry name" value="FFD_box"/>
</dbReference>
<dbReference type="Proteomes" id="UP001472677">
    <property type="component" value="Unassembled WGS sequence"/>
</dbReference>
<dbReference type="Pfam" id="PF08323">
    <property type="entry name" value="Glyco_transf_5"/>
    <property type="match status" value="1"/>
</dbReference>
<evidence type="ECO:0000259" key="8">
    <source>
        <dbReference type="PROSITE" id="PS51513"/>
    </source>
</evidence>
<comment type="catalytic activity">
    <reaction evidence="1">
        <text>[(1-&gt;4)-alpha-D-glucosyl](n) + ADP-alpha-D-glucose = [(1-&gt;4)-alpha-D-glucosyl](n+1) + ADP + H(+)</text>
        <dbReference type="Rhea" id="RHEA:18189"/>
        <dbReference type="Rhea" id="RHEA-COMP:9584"/>
        <dbReference type="Rhea" id="RHEA-COMP:9587"/>
        <dbReference type="ChEBI" id="CHEBI:15378"/>
        <dbReference type="ChEBI" id="CHEBI:15444"/>
        <dbReference type="ChEBI" id="CHEBI:57498"/>
        <dbReference type="ChEBI" id="CHEBI:456216"/>
        <dbReference type="EC" id="2.4.1.21"/>
    </reaction>
</comment>
<dbReference type="SUPFAM" id="SSF53756">
    <property type="entry name" value="UDP-Glycosyltransferase/glycogen phosphorylase"/>
    <property type="match status" value="1"/>
</dbReference>
<dbReference type="PANTHER" id="PTHR46083:SF5">
    <property type="entry name" value="STARCH SYNTHASE 3, CHLOROPLASTIC_AMYLOPLASTIC"/>
    <property type="match status" value="1"/>
</dbReference>
<feature type="domain" description="FFD box profile" evidence="8">
    <location>
        <begin position="123"/>
        <end position="138"/>
    </location>
</feature>
<sequence>MKAMEEIVEFLGEFCRDKVACESKSTDLVGSLRNPARSGFTFNPEMKLPSTFAWTGCFVYMKLPENAHKQDCFGCGNKVMDTLEKFNEDEVWRHLGKSSRAQEYADDLQNEDSVESSEVDVKPVYVKDDFFDSLSYDSLGGGSRNGRTRFSEQMTRDTEEVREMKALLEAVLGQLTTSNGILGMSPTDGVICELAKRVEEESTTTTVTAAATPKINLQKEALSAEKVFDEILMRDEEVKVDKHMCGSLTEDYKSMEATHGLNEIDDSIEELPMPHVVETLVANVSDNSLPKDIATSPLIAYVFGICVNNALIDMYAQGDPLDDVCGVFKVIYDGWVKTLQFLYEIEPEFVRMLSVAYSSHVNAIFKVPLESYMMDFVLFEKEDGGTFDNKDGMYYLIPILGGFVKEPPTHIVHIAVEMAPIAKVGCICDVTTPSHVVQDINHNVNIILSKHDCLILSHVKELHYQRSSFWGAIEIKNWFAKVESNSAYCQEPQNEIVWKDFIYGCNNDTDRFEFFCYIALEFLHQSGLQPDIIHCHDCTVALVAWLFKDHYMHYGLREIRIVFTIHSIELGVHFIAEDHYAYMRTLGCQCFHEAISNSYAKWDQVETGND</sequence>
<evidence type="ECO:0000256" key="5">
    <source>
        <dbReference type="ARBA" id="ARBA00022679"/>
    </source>
</evidence>
<dbReference type="Gene3D" id="3.40.50.2000">
    <property type="entry name" value="Glycogen Phosphorylase B"/>
    <property type="match status" value="1"/>
</dbReference>
<evidence type="ECO:0000256" key="2">
    <source>
        <dbReference type="ARBA" id="ARBA00004727"/>
    </source>
</evidence>
<reference evidence="9 10" key="1">
    <citation type="journal article" date="2024" name="G3 (Bethesda)">
        <title>Genome assembly of Hibiscus sabdariffa L. provides insights into metabolisms of medicinal natural products.</title>
        <authorList>
            <person name="Kim T."/>
        </authorList>
    </citation>
    <scope>NUCLEOTIDE SEQUENCE [LARGE SCALE GENOMIC DNA]</scope>
    <source>
        <strain evidence="9">TK-2024</strain>
        <tissue evidence="9">Old leaves</tissue>
    </source>
</reference>
<comment type="pathway">
    <text evidence="2">Glycan biosynthesis; starch biosynthesis.</text>
</comment>
<evidence type="ECO:0000256" key="6">
    <source>
        <dbReference type="ARBA" id="ARBA00022922"/>
    </source>
</evidence>
<evidence type="ECO:0000256" key="4">
    <source>
        <dbReference type="ARBA" id="ARBA00022676"/>
    </source>
</evidence>
<keyword evidence="5" id="KW-0808">Transferase</keyword>
<organism evidence="9 10">
    <name type="scientific">Hibiscus sabdariffa</name>
    <name type="common">roselle</name>
    <dbReference type="NCBI Taxonomy" id="183260"/>
    <lineage>
        <taxon>Eukaryota</taxon>
        <taxon>Viridiplantae</taxon>
        <taxon>Streptophyta</taxon>
        <taxon>Embryophyta</taxon>
        <taxon>Tracheophyta</taxon>
        <taxon>Spermatophyta</taxon>
        <taxon>Magnoliopsida</taxon>
        <taxon>eudicotyledons</taxon>
        <taxon>Gunneridae</taxon>
        <taxon>Pentapetalae</taxon>
        <taxon>rosids</taxon>
        <taxon>malvids</taxon>
        <taxon>Malvales</taxon>
        <taxon>Malvaceae</taxon>
        <taxon>Malvoideae</taxon>
        <taxon>Hibiscus</taxon>
    </lineage>
</organism>
<keyword evidence="10" id="KW-1185">Reference proteome</keyword>
<feature type="short sequence motif" description="FFD box" evidence="7">
    <location>
        <begin position="123"/>
        <end position="138"/>
    </location>
</feature>
<gene>
    <name evidence="9" type="ORF">V6N12_062632</name>
</gene>
<keyword evidence="6" id="KW-0750">Starch biosynthesis</keyword>
<dbReference type="PANTHER" id="PTHR46083">
    <property type="match status" value="1"/>
</dbReference>
<dbReference type="SMART" id="SM01199">
    <property type="entry name" value="FDF"/>
    <property type="match status" value="1"/>
</dbReference>